<evidence type="ECO:0000313" key="2">
    <source>
        <dbReference type="EMBL" id="KAK4402396.1"/>
    </source>
</evidence>
<gene>
    <name evidence="2" type="ORF">Sango_0980300</name>
</gene>
<accession>A0AAE2BYH8</accession>
<dbReference type="Proteomes" id="UP001289374">
    <property type="component" value="Unassembled WGS sequence"/>
</dbReference>
<dbReference type="InterPro" id="IPR004242">
    <property type="entry name" value="Transposase_21"/>
</dbReference>
<reference evidence="2" key="1">
    <citation type="submission" date="2020-06" db="EMBL/GenBank/DDBJ databases">
        <authorList>
            <person name="Li T."/>
            <person name="Hu X."/>
            <person name="Zhang T."/>
            <person name="Song X."/>
            <person name="Zhang H."/>
            <person name="Dai N."/>
            <person name="Sheng W."/>
            <person name="Hou X."/>
            <person name="Wei L."/>
        </authorList>
    </citation>
    <scope>NUCLEOTIDE SEQUENCE</scope>
    <source>
        <strain evidence="2">K16</strain>
        <tissue evidence="2">Leaf</tissue>
    </source>
</reference>
<dbReference type="Pfam" id="PF13963">
    <property type="entry name" value="Transpos_assoc"/>
    <property type="match status" value="1"/>
</dbReference>
<reference evidence="2" key="2">
    <citation type="journal article" date="2024" name="Plant">
        <title>Genomic evolution and insights into agronomic trait innovations of Sesamum species.</title>
        <authorList>
            <person name="Miao H."/>
            <person name="Wang L."/>
            <person name="Qu L."/>
            <person name="Liu H."/>
            <person name="Sun Y."/>
            <person name="Le M."/>
            <person name="Wang Q."/>
            <person name="Wei S."/>
            <person name="Zheng Y."/>
            <person name="Lin W."/>
            <person name="Duan Y."/>
            <person name="Cao H."/>
            <person name="Xiong S."/>
            <person name="Wang X."/>
            <person name="Wei L."/>
            <person name="Li C."/>
            <person name="Ma Q."/>
            <person name="Ju M."/>
            <person name="Zhao R."/>
            <person name="Li G."/>
            <person name="Mu C."/>
            <person name="Tian Q."/>
            <person name="Mei H."/>
            <person name="Zhang T."/>
            <person name="Gao T."/>
            <person name="Zhang H."/>
        </authorList>
    </citation>
    <scope>NUCLEOTIDE SEQUENCE</scope>
    <source>
        <strain evidence="2">K16</strain>
    </source>
</reference>
<proteinExistence type="predicted"/>
<evidence type="ECO:0000259" key="1">
    <source>
        <dbReference type="Pfam" id="PF13963"/>
    </source>
</evidence>
<sequence length="207" mass="24054">MYNKNISGRAGLTPEFEDGVKTFIEWAKGQRGNMDRDKICPCQKYKNTKFGTLDEVSYHLSMHEFMPEYYNWTSHGEEIVQEYFEARAIPPVSKERTPAGRVDGNYPQWGDEQHMDWVQRLIFYAVGPSYFASSHEGVPDDGMRLYSLRAIAKHMTWHTTHQIEEGLICHPSDTEAWKHFDWMYPDFAENPHNVRLGLCTDSFGPHG</sequence>
<name>A0AAE2BYH8_9LAMI</name>
<dbReference type="EMBL" id="JACGWL010000005">
    <property type="protein sequence ID" value="KAK4402396.1"/>
    <property type="molecule type" value="Genomic_DNA"/>
</dbReference>
<dbReference type="Pfam" id="PF02992">
    <property type="entry name" value="Transposase_21"/>
    <property type="match status" value="1"/>
</dbReference>
<dbReference type="InterPro" id="IPR029480">
    <property type="entry name" value="Transpos_assoc"/>
</dbReference>
<organism evidence="2 3">
    <name type="scientific">Sesamum angolense</name>
    <dbReference type="NCBI Taxonomy" id="2727404"/>
    <lineage>
        <taxon>Eukaryota</taxon>
        <taxon>Viridiplantae</taxon>
        <taxon>Streptophyta</taxon>
        <taxon>Embryophyta</taxon>
        <taxon>Tracheophyta</taxon>
        <taxon>Spermatophyta</taxon>
        <taxon>Magnoliopsida</taxon>
        <taxon>eudicotyledons</taxon>
        <taxon>Gunneridae</taxon>
        <taxon>Pentapetalae</taxon>
        <taxon>asterids</taxon>
        <taxon>lamiids</taxon>
        <taxon>Lamiales</taxon>
        <taxon>Pedaliaceae</taxon>
        <taxon>Sesamum</taxon>
    </lineage>
</organism>
<evidence type="ECO:0000313" key="3">
    <source>
        <dbReference type="Proteomes" id="UP001289374"/>
    </source>
</evidence>
<keyword evidence="3" id="KW-1185">Reference proteome</keyword>
<protein>
    <recommendedName>
        <fullName evidence="1">Transposase-associated domain-containing protein</fullName>
    </recommendedName>
</protein>
<dbReference type="AlphaFoldDB" id="A0AAE2BYH8"/>
<feature type="domain" description="Transposase-associated" evidence="1">
    <location>
        <begin position="10"/>
        <end position="77"/>
    </location>
</feature>
<comment type="caution">
    <text evidence="2">The sequence shown here is derived from an EMBL/GenBank/DDBJ whole genome shotgun (WGS) entry which is preliminary data.</text>
</comment>